<keyword evidence="3" id="KW-0496">Mitochondrion</keyword>
<dbReference type="AlphaFoldDB" id="A0A9N9X7N9"/>
<dbReference type="Pfam" id="PF05193">
    <property type="entry name" value="Peptidase_M16_C"/>
    <property type="match status" value="1"/>
</dbReference>
<dbReference type="FunFam" id="3.30.830.10:FF:000021">
    <property type="entry name" value="Cytochrome b-c1 complex subunit 2"/>
    <property type="match status" value="1"/>
</dbReference>
<dbReference type="InterPro" id="IPR050361">
    <property type="entry name" value="MPP/UQCRC_Complex"/>
</dbReference>
<keyword evidence="2" id="KW-0809">Transit peptide</keyword>
<dbReference type="InterPro" id="IPR011765">
    <property type="entry name" value="Pept_M16_N"/>
</dbReference>
<dbReference type="InterPro" id="IPR011249">
    <property type="entry name" value="Metalloenz_LuxS/M16"/>
</dbReference>
<evidence type="ECO:0008006" key="8">
    <source>
        <dbReference type="Google" id="ProtNLM"/>
    </source>
</evidence>
<sequence>MASNLTKAPLLKVVSISNRGFAQLAPICGNPNYELKTNVLPSKLVVTSAENESNISRVSIVFRAGSRNESSDNLGVTHVLRTAAGLSTKNASQFAIIRNIQQVGASLTATSDRETIAYTLEGTQQALEKALPFLTEVATQQVFKPWELSDISNRLLLDIATRPLQLRAIDLLHNAAFRTGLGNSLFIPKSKIGRTSSETLQHYVASNFLSGRAAVVGLGVNHNELTQYAQSLQIESGEGSAVASPYKGGELRSNKGGDMAYVAVAGEGASSKCPKEALAFAVLQRAIGVGPQIKWATSDNGAFSRAVGGACADYASTAVNVSYSDVGLFGVLIAAPAATAGRLVEAAARLLRSGSVSDEDVNRGKKQLVTSLLMDAESGSSAILNIGSQAATTGAPQTASQIAAAVDSVSTSDVQSALKKVGRKITLASIGNLSKVPYLDELK</sequence>
<dbReference type="GO" id="GO:0046872">
    <property type="term" value="F:metal ion binding"/>
    <property type="evidence" value="ECO:0007669"/>
    <property type="project" value="InterPro"/>
</dbReference>
<feature type="domain" description="Peptidase M16 N-terminal" evidence="4">
    <location>
        <begin position="45"/>
        <end position="188"/>
    </location>
</feature>
<reference evidence="6" key="2">
    <citation type="submission" date="2022-10" db="EMBL/GenBank/DDBJ databases">
        <authorList>
            <consortium name="ENA_rothamsted_submissions"/>
            <consortium name="culmorum"/>
            <person name="King R."/>
        </authorList>
    </citation>
    <scope>NUCLEOTIDE SEQUENCE</scope>
</reference>
<keyword evidence="7" id="KW-1185">Reference proteome</keyword>
<comment type="subcellular location">
    <subcellularLocation>
        <location evidence="1">Mitochondrion</location>
    </subcellularLocation>
</comment>
<evidence type="ECO:0000259" key="4">
    <source>
        <dbReference type="Pfam" id="PF00675"/>
    </source>
</evidence>
<dbReference type="OrthoDB" id="6369905at2759"/>
<dbReference type="FunFam" id="3.30.830.10:FF:000039">
    <property type="entry name" value="Ubiquinol-cytochrome c reductase core subunit 2"/>
    <property type="match status" value="1"/>
</dbReference>
<organism evidence="6 7">
    <name type="scientific">Phaedon cochleariae</name>
    <name type="common">Mustard beetle</name>
    <dbReference type="NCBI Taxonomy" id="80249"/>
    <lineage>
        <taxon>Eukaryota</taxon>
        <taxon>Metazoa</taxon>
        <taxon>Ecdysozoa</taxon>
        <taxon>Arthropoda</taxon>
        <taxon>Hexapoda</taxon>
        <taxon>Insecta</taxon>
        <taxon>Pterygota</taxon>
        <taxon>Neoptera</taxon>
        <taxon>Endopterygota</taxon>
        <taxon>Coleoptera</taxon>
        <taxon>Polyphaga</taxon>
        <taxon>Cucujiformia</taxon>
        <taxon>Chrysomeloidea</taxon>
        <taxon>Chrysomelidae</taxon>
        <taxon>Chrysomelinae</taxon>
        <taxon>Chrysomelini</taxon>
        <taxon>Phaedon</taxon>
    </lineage>
</organism>
<evidence type="ECO:0000256" key="2">
    <source>
        <dbReference type="ARBA" id="ARBA00022946"/>
    </source>
</evidence>
<dbReference type="Proteomes" id="UP001153737">
    <property type="component" value="Chromosome 8"/>
</dbReference>
<dbReference type="PANTHER" id="PTHR11851:SF226">
    <property type="entry name" value="CYTOCHROME B-C1 COMPLEX SUBUNIT 2, MITOCHONDRIAL"/>
    <property type="match status" value="1"/>
</dbReference>
<dbReference type="GO" id="GO:0016020">
    <property type="term" value="C:membrane"/>
    <property type="evidence" value="ECO:0007669"/>
    <property type="project" value="UniProtKB-ARBA"/>
</dbReference>
<gene>
    <name evidence="6" type="ORF">PHAECO_LOCUS12054</name>
</gene>
<dbReference type="InterPro" id="IPR007863">
    <property type="entry name" value="Peptidase_M16_C"/>
</dbReference>
<dbReference type="EMBL" id="OU896714">
    <property type="protein sequence ID" value="CAG9824416.1"/>
    <property type="molecule type" value="Genomic_DNA"/>
</dbReference>
<name>A0A9N9X7N9_PHACE</name>
<feature type="domain" description="Peptidase M16 C-terminal" evidence="5">
    <location>
        <begin position="197"/>
        <end position="368"/>
    </location>
</feature>
<dbReference type="GO" id="GO:0005739">
    <property type="term" value="C:mitochondrion"/>
    <property type="evidence" value="ECO:0007669"/>
    <property type="project" value="UniProtKB-SubCell"/>
</dbReference>
<dbReference type="PANTHER" id="PTHR11851">
    <property type="entry name" value="METALLOPROTEASE"/>
    <property type="match status" value="1"/>
</dbReference>
<evidence type="ECO:0000313" key="7">
    <source>
        <dbReference type="Proteomes" id="UP001153737"/>
    </source>
</evidence>
<evidence type="ECO:0000313" key="6">
    <source>
        <dbReference type="EMBL" id="CAG9824416.1"/>
    </source>
</evidence>
<evidence type="ECO:0000256" key="3">
    <source>
        <dbReference type="ARBA" id="ARBA00023128"/>
    </source>
</evidence>
<accession>A0A9N9X7N9</accession>
<dbReference type="Pfam" id="PF00675">
    <property type="entry name" value="Peptidase_M16"/>
    <property type="match status" value="1"/>
</dbReference>
<dbReference type="SUPFAM" id="SSF63411">
    <property type="entry name" value="LuxS/MPP-like metallohydrolase"/>
    <property type="match status" value="2"/>
</dbReference>
<evidence type="ECO:0000256" key="1">
    <source>
        <dbReference type="ARBA" id="ARBA00004173"/>
    </source>
</evidence>
<reference evidence="6" key="1">
    <citation type="submission" date="2022-01" db="EMBL/GenBank/DDBJ databases">
        <authorList>
            <person name="King R."/>
        </authorList>
    </citation>
    <scope>NUCLEOTIDE SEQUENCE</scope>
</reference>
<evidence type="ECO:0000259" key="5">
    <source>
        <dbReference type="Pfam" id="PF05193"/>
    </source>
</evidence>
<proteinExistence type="predicted"/>
<dbReference type="Gene3D" id="3.30.830.10">
    <property type="entry name" value="Metalloenzyme, LuxS/M16 peptidase-like"/>
    <property type="match status" value="2"/>
</dbReference>
<protein>
    <recommendedName>
        <fullName evidence="8">Cytochrome b-c1 complex subunit 2, mitochondrial</fullName>
    </recommendedName>
</protein>